<protein>
    <submittedName>
        <fullName evidence="1">Uncharacterized protein</fullName>
    </submittedName>
</protein>
<keyword evidence="2" id="KW-1185">Reference proteome</keyword>
<evidence type="ECO:0000313" key="1">
    <source>
        <dbReference type="EnsemblPlants" id="AVESA.00010b.r2.7AG1216010.1.CDS"/>
    </source>
</evidence>
<name>A0ACD5ZS02_AVESA</name>
<accession>A0ACD5ZS02</accession>
<dbReference type="EnsemblPlants" id="AVESA.00010b.r2.7AG1216010.1">
    <property type="protein sequence ID" value="AVESA.00010b.r2.7AG1216010.1.CDS"/>
    <property type="gene ID" value="AVESA.00010b.r2.7AG1216010"/>
</dbReference>
<proteinExistence type="predicted"/>
<organism evidence="1 2">
    <name type="scientific">Avena sativa</name>
    <name type="common">Oat</name>
    <dbReference type="NCBI Taxonomy" id="4498"/>
    <lineage>
        <taxon>Eukaryota</taxon>
        <taxon>Viridiplantae</taxon>
        <taxon>Streptophyta</taxon>
        <taxon>Embryophyta</taxon>
        <taxon>Tracheophyta</taxon>
        <taxon>Spermatophyta</taxon>
        <taxon>Magnoliopsida</taxon>
        <taxon>Liliopsida</taxon>
        <taxon>Poales</taxon>
        <taxon>Poaceae</taxon>
        <taxon>BOP clade</taxon>
        <taxon>Pooideae</taxon>
        <taxon>Poodae</taxon>
        <taxon>Poeae</taxon>
        <taxon>Poeae Chloroplast Group 1 (Aveneae type)</taxon>
        <taxon>Aveninae</taxon>
        <taxon>Avena</taxon>
    </lineage>
</organism>
<reference evidence="1" key="2">
    <citation type="submission" date="2025-09" db="UniProtKB">
        <authorList>
            <consortium name="EnsemblPlants"/>
        </authorList>
    </citation>
    <scope>IDENTIFICATION</scope>
</reference>
<evidence type="ECO:0000313" key="2">
    <source>
        <dbReference type="Proteomes" id="UP001732700"/>
    </source>
</evidence>
<reference evidence="1" key="1">
    <citation type="submission" date="2021-05" db="EMBL/GenBank/DDBJ databases">
        <authorList>
            <person name="Scholz U."/>
            <person name="Mascher M."/>
            <person name="Fiebig A."/>
        </authorList>
    </citation>
    <scope>NUCLEOTIDE SEQUENCE [LARGE SCALE GENOMIC DNA]</scope>
</reference>
<sequence length="74" mass="8374">MLALISAGQVEGDPTPLYRAAKELINMQLETGEFPQQEHVGSFNCSFYFNYGNYCNLYPIWALGELRGRLLAEN</sequence>
<dbReference type="Proteomes" id="UP001732700">
    <property type="component" value="Chromosome 7A"/>
</dbReference>